<name>A0A316GDU4_9RHOB</name>
<dbReference type="Proteomes" id="UP000245708">
    <property type="component" value="Unassembled WGS sequence"/>
</dbReference>
<accession>A0A316GDU4</accession>
<dbReference type="OrthoDB" id="799111at2"/>
<organism evidence="1 2">
    <name type="scientific">Roseicyclus mahoneyensis</name>
    <dbReference type="NCBI Taxonomy" id="164332"/>
    <lineage>
        <taxon>Bacteria</taxon>
        <taxon>Pseudomonadati</taxon>
        <taxon>Pseudomonadota</taxon>
        <taxon>Alphaproteobacteria</taxon>
        <taxon>Rhodobacterales</taxon>
        <taxon>Roseobacteraceae</taxon>
        <taxon>Roseicyclus</taxon>
    </lineage>
</organism>
<gene>
    <name evidence="1" type="ORF">C7455_10926</name>
</gene>
<dbReference type="InterPro" id="IPR029063">
    <property type="entry name" value="SAM-dependent_MTases_sf"/>
</dbReference>
<dbReference type="AlphaFoldDB" id="A0A316GDU4"/>
<dbReference type="EMBL" id="QGGW01000009">
    <property type="protein sequence ID" value="PWK59104.1"/>
    <property type="molecule type" value="Genomic_DNA"/>
</dbReference>
<keyword evidence="1" id="KW-0808">Transferase</keyword>
<evidence type="ECO:0000313" key="1">
    <source>
        <dbReference type="EMBL" id="PWK59104.1"/>
    </source>
</evidence>
<dbReference type="Gene3D" id="3.40.50.150">
    <property type="entry name" value="Vaccinia Virus protein VP39"/>
    <property type="match status" value="1"/>
</dbReference>
<dbReference type="SUPFAM" id="SSF53335">
    <property type="entry name" value="S-adenosyl-L-methionine-dependent methyltransferases"/>
    <property type="match status" value="1"/>
</dbReference>
<dbReference type="GO" id="GO:0032259">
    <property type="term" value="P:methylation"/>
    <property type="evidence" value="ECO:0007669"/>
    <property type="project" value="UniProtKB-KW"/>
</dbReference>
<evidence type="ECO:0000313" key="2">
    <source>
        <dbReference type="Proteomes" id="UP000245708"/>
    </source>
</evidence>
<sequence length="226" mass="26248">MEWTTRRLNTIIETCKFSTYLELGVSSGDTYREIDCNSKVGVDPFFRFDWRNYEEAGAELYEITSDDFFSQDRDRQFDCIFIDGLHTFEQTLRDLINAMEALKPGGAILIDDTVPIDAFSAMRSQSDAVIERKKAGLQGQFWHGDVYKLLFFLHDFYRSWDFTTIIGSDNPQTLVWNRGGVSRRSSICNRISEIDDMTFETFRDMRANLPECSEAEALARFFSSFR</sequence>
<protein>
    <submittedName>
        <fullName evidence="1">Methyltransferase family protein</fullName>
    </submittedName>
</protein>
<dbReference type="GO" id="GO:0008168">
    <property type="term" value="F:methyltransferase activity"/>
    <property type="evidence" value="ECO:0007669"/>
    <property type="project" value="UniProtKB-KW"/>
</dbReference>
<comment type="caution">
    <text evidence="1">The sequence shown here is derived from an EMBL/GenBank/DDBJ whole genome shotgun (WGS) entry which is preliminary data.</text>
</comment>
<reference evidence="1 2" key="1">
    <citation type="submission" date="2018-05" db="EMBL/GenBank/DDBJ databases">
        <title>Genomic Encyclopedia of Type Strains, Phase IV (KMG-IV): sequencing the most valuable type-strain genomes for metagenomic binning, comparative biology and taxonomic classification.</title>
        <authorList>
            <person name="Goeker M."/>
        </authorList>
    </citation>
    <scope>NUCLEOTIDE SEQUENCE [LARGE SCALE GENOMIC DNA]</scope>
    <source>
        <strain evidence="1 2">DSM 16097</strain>
    </source>
</reference>
<proteinExistence type="predicted"/>
<keyword evidence="1" id="KW-0489">Methyltransferase</keyword>
<dbReference type="RefSeq" id="WP_109669914.1">
    <property type="nucleotide sequence ID" value="NZ_QGGW01000009.1"/>
</dbReference>
<dbReference type="Pfam" id="PF13578">
    <property type="entry name" value="Methyltransf_24"/>
    <property type="match status" value="1"/>
</dbReference>
<keyword evidence="2" id="KW-1185">Reference proteome</keyword>